<protein>
    <recommendedName>
        <fullName evidence="1">Transposase InsH N-terminal domain-containing protein</fullName>
    </recommendedName>
</protein>
<comment type="caution">
    <text evidence="2">The sequence shown here is derived from an EMBL/GenBank/DDBJ whole genome shotgun (WGS) entry which is preliminary data.</text>
</comment>
<name>A0A0L6JR46_9FIRM</name>
<gene>
    <name evidence="2" type="ORF">Bccel_3444</name>
</gene>
<dbReference type="STRING" id="398512.Bccel_3444"/>
<organism evidence="2 3">
    <name type="scientific">Pseudobacteroides cellulosolvens ATCC 35603 = DSM 2933</name>
    <dbReference type="NCBI Taxonomy" id="398512"/>
    <lineage>
        <taxon>Bacteria</taxon>
        <taxon>Bacillati</taxon>
        <taxon>Bacillota</taxon>
        <taxon>Clostridia</taxon>
        <taxon>Eubacteriales</taxon>
        <taxon>Oscillospiraceae</taxon>
        <taxon>Pseudobacteroides</taxon>
    </lineage>
</organism>
<dbReference type="eggNOG" id="COG3666">
    <property type="taxonomic scope" value="Bacteria"/>
</dbReference>
<feature type="domain" description="Transposase InsH N-terminal" evidence="1">
    <location>
        <begin position="2"/>
        <end position="88"/>
    </location>
</feature>
<evidence type="ECO:0000259" key="1">
    <source>
        <dbReference type="Pfam" id="PF05598"/>
    </source>
</evidence>
<proteinExistence type="predicted"/>
<accession>A0A0L6JR46</accession>
<dbReference type="InterPro" id="IPR008490">
    <property type="entry name" value="Transposase_InsH_N"/>
</dbReference>
<dbReference type="Proteomes" id="UP000036923">
    <property type="component" value="Unassembled WGS sequence"/>
</dbReference>
<dbReference type="EMBL" id="LGTC01000001">
    <property type="protein sequence ID" value="KNY28170.1"/>
    <property type="molecule type" value="Genomic_DNA"/>
</dbReference>
<evidence type="ECO:0000313" key="3">
    <source>
        <dbReference type="Proteomes" id="UP000036923"/>
    </source>
</evidence>
<dbReference type="PANTHER" id="PTHR33408:SF2">
    <property type="entry name" value="TRANSPOSASE DDE DOMAIN-CONTAINING PROTEIN"/>
    <property type="match status" value="1"/>
</dbReference>
<dbReference type="Pfam" id="PF05598">
    <property type="entry name" value="DUF772"/>
    <property type="match status" value="1"/>
</dbReference>
<sequence>MIPNDDSVRLLGQIVEEMNLSELYKTYSRLRKKQATPTQMLKIMPYAYMNNNYSTRKIERACKRDINYMYLLEGSPAPDYTTIARFRSIDFAPVSENLLAQFTQVLAENKEISMKNLFIDGTKLEAASNK</sequence>
<dbReference type="AlphaFoldDB" id="A0A0L6JR46"/>
<dbReference type="PANTHER" id="PTHR33408">
    <property type="entry name" value="TRANSPOSASE"/>
    <property type="match status" value="1"/>
</dbReference>
<reference evidence="3" key="1">
    <citation type="submission" date="2015-07" db="EMBL/GenBank/DDBJ databases">
        <title>Near-Complete Genome Sequence of the Cellulolytic Bacterium Bacteroides (Pseudobacteroides) cellulosolvens ATCC 35603.</title>
        <authorList>
            <person name="Dassa B."/>
            <person name="Utturkar S.M."/>
            <person name="Klingeman D.M."/>
            <person name="Hurt R.A."/>
            <person name="Keller M."/>
            <person name="Xu J."/>
            <person name="Reddy Y.H.K."/>
            <person name="Borovok I."/>
            <person name="Grinberg I.R."/>
            <person name="Lamed R."/>
            <person name="Zhivin O."/>
            <person name="Bayer E.A."/>
            <person name="Brown S.D."/>
        </authorList>
    </citation>
    <scope>NUCLEOTIDE SEQUENCE [LARGE SCALE GENOMIC DNA]</scope>
    <source>
        <strain evidence="3">DSM 2933</strain>
    </source>
</reference>
<evidence type="ECO:0000313" key="2">
    <source>
        <dbReference type="EMBL" id="KNY28170.1"/>
    </source>
</evidence>
<keyword evidence="3" id="KW-1185">Reference proteome</keyword>